<name>A0ABQ6HYG7_9MICO</name>
<reference evidence="3" key="1">
    <citation type="journal article" date="2019" name="Int. J. Syst. Evol. Microbiol.">
        <title>The Global Catalogue of Microorganisms (GCM) 10K type strain sequencing project: providing services to taxonomists for standard genome sequencing and annotation.</title>
        <authorList>
            <consortium name="The Broad Institute Genomics Platform"/>
            <consortium name="The Broad Institute Genome Sequencing Center for Infectious Disease"/>
            <person name="Wu L."/>
            <person name="Ma J."/>
        </authorList>
    </citation>
    <scope>NUCLEOTIDE SEQUENCE [LARGE SCALE GENOMIC DNA]</scope>
    <source>
        <strain evidence="3">NBRC 106348</strain>
    </source>
</reference>
<sequence length="326" mass="33783">MTNRELVRLLADRGDGAVVADFAVFGGRVLAVRVDARGSRLLDLADAADVTERVRRVRADLQIASNELIPAPLHAVAAASLTTGLRRLDDLLVRPLAAEGDLYVAARDPLIALPWSSFPSRRGLRTAVNSHVARGRAVDGDGRAPRVLAVAGPGVQHADREALDVAGGWEHGTALTGADASTDAVRRALEDHDVVHLAAHGRHDADNPLFACIELADGPLFAHELDGLHLPRSVVVLSACEVGGVTPGLGGEVLGLTSVLLRLGARAVIASVAPLPDVVAADIMPRLHAELRASDDPEGALALALADVAEPVPLVCFSSVAGLASG</sequence>
<proteinExistence type="predicted"/>
<dbReference type="InterPro" id="IPR024983">
    <property type="entry name" value="CHAT_dom"/>
</dbReference>
<gene>
    <name evidence="2" type="ORF">GCM10025864_04980</name>
</gene>
<keyword evidence="3" id="KW-1185">Reference proteome</keyword>
<accession>A0ABQ6HYG7</accession>
<protein>
    <recommendedName>
        <fullName evidence="1">CHAT domain-containing protein</fullName>
    </recommendedName>
</protein>
<dbReference type="Proteomes" id="UP001157091">
    <property type="component" value="Unassembled WGS sequence"/>
</dbReference>
<dbReference type="Pfam" id="PF12770">
    <property type="entry name" value="CHAT"/>
    <property type="match status" value="1"/>
</dbReference>
<feature type="domain" description="CHAT" evidence="1">
    <location>
        <begin position="148"/>
        <end position="306"/>
    </location>
</feature>
<evidence type="ECO:0000259" key="1">
    <source>
        <dbReference type="Pfam" id="PF12770"/>
    </source>
</evidence>
<organism evidence="2 3">
    <name type="scientific">Luteimicrobium album</name>
    <dbReference type="NCBI Taxonomy" id="1054550"/>
    <lineage>
        <taxon>Bacteria</taxon>
        <taxon>Bacillati</taxon>
        <taxon>Actinomycetota</taxon>
        <taxon>Actinomycetes</taxon>
        <taxon>Micrococcales</taxon>
        <taxon>Luteimicrobium</taxon>
    </lineage>
</organism>
<dbReference type="EMBL" id="BSUK01000001">
    <property type="protein sequence ID" value="GMA22739.1"/>
    <property type="molecule type" value="Genomic_DNA"/>
</dbReference>
<evidence type="ECO:0000313" key="3">
    <source>
        <dbReference type="Proteomes" id="UP001157091"/>
    </source>
</evidence>
<dbReference type="RefSeq" id="WP_284291865.1">
    <property type="nucleotide sequence ID" value="NZ_BSUK01000001.1"/>
</dbReference>
<evidence type="ECO:0000313" key="2">
    <source>
        <dbReference type="EMBL" id="GMA22739.1"/>
    </source>
</evidence>
<comment type="caution">
    <text evidence="2">The sequence shown here is derived from an EMBL/GenBank/DDBJ whole genome shotgun (WGS) entry which is preliminary data.</text>
</comment>